<gene>
    <name evidence="2" type="ordered locus">RPE_3133</name>
</gene>
<protein>
    <submittedName>
        <fullName evidence="2">MxaA protein, putative</fullName>
    </submittedName>
</protein>
<dbReference type="EMBL" id="CP000463">
    <property type="protein sequence ID" value="ABJ07069.1"/>
    <property type="molecule type" value="Genomic_DNA"/>
</dbReference>
<dbReference type="STRING" id="316055.RPE_3133"/>
<feature type="chain" id="PRO_5004166230" evidence="1">
    <location>
        <begin position="23"/>
        <end position="300"/>
    </location>
</feature>
<dbReference type="HOGENOM" id="CLU_076860_0_0_5"/>
<dbReference type="eggNOG" id="ENOG5030I3V">
    <property type="taxonomic scope" value="Bacteria"/>
</dbReference>
<feature type="signal peptide" evidence="1">
    <location>
        <begin position="1"/>
        <end position="22"/>
    </location>
</feature>
<evidence type="ECO:0000256" key="1">
    <source>
        <dbReference type="SAM" id="SignalP"/>
    </source>
</evidence>
<accession>Q07LW5</accession>
<dbReference type="KEGG" id="rpe:RPE_3133"/>
<sequence length="300" mass="33049">MSRRSRLGLMAALLLMPASADAAVRWLRMEEPRSFGYFVGDTLERHAFILVDPDDALQAASLPKPGPLSYWLDLRRVEVRESRAEGGKLYRITLEYQNFYVPLDPRKLTIAAWPLQLSQGSAVIPAFAFTASPIRELFPEKSGETVDTFLKPDAKASPVSAGWVKPWLSLSATVALLALTALAHHFAWWPFNARPDRPFARASRSIAGLRGDGVASAEYRAALLALHRAFDGTAKRRLLADDVDGFLAQHPEFAAGRADVERFFESSRQIFFGGGATSAPMPLQALKALAAKLASRERSR</sequence>
<proteinExistence type="predicted"/>
<keyword evidence="1" id="KW-0732">Signal</keyword>
<dbReference type="OrthoDB" id="5608210at2"/>
<organism evidence="2">
    <name type="scientific">Rhodopseudomonas palustris (strain BisA53)</name>
    <dbReference type="NCBI Taxonomy" id="316055"/>
    <lineage>
        <taxon>Bacteria</taxon>
        <taxon>Pseudomonadati</taxon>
        <taxon>Pseudomonadota</taxon>
        <taxon>Alphaproteobacteria</taxon>
        <taxon>Hyphomicrobiales</taxon>
        <taxon>Nitrobacteraceae</taxon>
        <taxon>Rhodopseudomonas</taxon>
    </lineage>
</organism>
<dbReference type="AlphaFoldDB" id="Q07LW5"/>
<evidence type="ECO:0000313" key="2">
    <source>
        <dbReference type="EMBL" id="ABJ07069.1"/>
    </source>
</evidence>
<reference evidence="2" key="1">
    <citation type="submission" date="2006-09" db="EMBL/GenBank/DDBJ databases">
        <title>Complete sequence of Rhodopseudomonas palustris BisA53.</title>
        <authorList>
            <consortium name="US DOE Joint Genome Institute"/>
            <person name="Copeland A."/>
            <person name="Lucas S."/>
            <person name="Lapidus A."/>
            <person name="Barry K."/>
            <person name="Detter J.C."/>
            <person name="Glavina del Rio T."/>
            <person name="Hammon N."/>
            <person name="Israni S."/>
            <person name="Dalin E."/>
            <person name="Tice H."/>
            <person name="Pitluck S."/>
            <person name="Chain P."/>
            <person name="Malfatti S."/>
            <person name="Shin M."/>
            <person name="Vergez L."/>
            <person name="Schmutz J."/>
            <person name="Larimer F."/>
            <person name="Land M."/>
            <person name="Hauser L."/>
            <person name="Pelletier D.A."/>
            <person name="Kyrpides N."/>
            <person name="Kim E."/>
            <person name="Harwood C.S."/>
            <person name="Oda Y."/>
            <person name="Richardson P."/>
        </authorList>
    </citation>
    <scope>NUCLEOTIDE SEQUENCE [LARGE SCALE GENOMIC DNA]</scope>
    <source>
        <strain evidence="2">BisA53</strain>
    </source>
</reference>
<name>Q07LW5_RHOP5</name>